<keyword evidence="2" id="KW-1185">Reference proteome</keyword>
<dbReference type="Proteomes" id="UP000276133">
    <property type="component" value="Unassembled WGS sequence"/>
</dbReference>
<name>A0A3M7R3L1_BRAPC</name>
<dbReference type="EMBL" id="REGN01004296">
    <property type="protein sequence ID" value="RNA18187.1"/>
    <property type="molecule type" value="Genomic_DNA"/>
</dbReference>
<reference evidence="1 2" key="1">
    <citation type="journal article" date="2018" name="Sci. Rep.">
        <title>Genomic signatures of local adaptation to the degree of environmental predictability in rotifers.</title>
        <authorList>
            <person name="Franch-Gras L."/>
            <person name="Hahn C."/>
            <person name="Garcia-Roger E.M."/>
            <person name="Carmona M.J."/>
            <person name="Serra M."/>
            <person name="Gomez A."/>
        </authorList>
    </citation>
    <scope>NUCLEOTIDE SEQUENCE [LARGE SCALE GENOMIC DNA]</scope>
    <source>
        <strain evidence="1">HYR1</strain>
    </source>
</reference>
<proteinExistence type="predicted"/>
<protein>
    <submittedName>
        <fullName evidence="1">Uncharacterized protein</fullName>
    </submittedName>
</protein>
<gene>
    <name evidence="1" type="ORF">BpHYR1_014645</name>
</gene>
<dbReference type="AlphaFoldDB" id="A0A3M7R3L1"/>
<organism evidence="1 2">
    <name type="scientific">Brachionus plicatilis</name>
    <name type="common">Marine rotifer</name>
    <name type="synonym">Brachionus muelleri</name>
    <dbReference type="NCBI Taxonomy" id="10195"/>
    <lineage>
        <taxon>Eukaryota</taxon>
        <taxon>Metazoa</taxon>
        <taxon>Spiralia</taxon>
        <taxon>Gnathifera</taxon>
        <taxon>Rotifera</taxon>
        <taxon>Eurotatoria</taxon>
        <taxon>Monogononta</taxon>
        <taxon>Pseudotrocha</taxon>
        <taxon>Ploima</taxon>
        <taxon>Brachionidae</taxon>
        <taxon>Brachionus</taxon>
    </lineage>
</organism>
<comment type="caution">
    <text evidence="1">The sequence shown here is derived from an EMBL/GenBank/DDBJ whole genome shotgun (WGS) entry which is preliminary data.</text>
</comment>
<evidence type="ECO:0000313" key="1">
    <source>
        <dbReference type="EMBL" id="RNA18187.1"/>
    </source>
</evidence>
<evidence type="ECO:0000313" key="2">
    <source>
        <dbReference type="Proteomes" id="UP000276133"/>
    </source>
</evidence>
<accession>A0A3M7R3L1</accession>
<sequence length="64" mass="7648">MIFPATEYLKKKKTINENVFVKIKCYLFYKVKPLIIRDSLSNTLDQSWFSSKIKSRFDKIILSK</sequence>